<dbReference type="STRING" id="105785.A0A2J7R5K8"/>
<keyword evidence="2" id="KW-1185">Reference proteome</keyword>
<dbReference type="PANTHER" id="PTHR47027:SF20">
    <property type="entry name" value="REVERSE TRANSCRIPTASE-LIKE PROTEIN WITH RNA-DIRECTED DNA POLYMERASE DOMAIN"/>
    <property type="match status" value="1"/>
</dbReference>
<gene>
    <name evidence="1" type="ORF">B7P43_G10966</name>
</gene>
<reference evidence="1 2" key="1">
    <citation type="submission" date="2017-12" db="EMBL/GenBank/DDBJ databases">
        <title>Hemimetabolous genomes reveal molecular basis of termite eusociality.</title>
        <authorList>
            <person name="Harrison M.C."/>
            <person name="Jongepier E."/>
            <person name="Robertson H.M."/>
            <person name="Arning N."/>
            <person name="Bitard-Feildel T."/>
            <person name="Chao H."/>
            <person name="Childers C.P."/>
            <person name="Dinh H."/>
            <person name="Doddapaneni H."/>
            <person name="Dugan S."/>
            <person name="Gowin J."/>
            <person name="Greiner C."/>
            <person name="Han Y."/>
            <person name="Hu H."/>
            <person name="Hughes D.S.T."/>
            <person name="Huylmans A.-K."/>
            <person name="Kemena C."/>
            <person name="Kremer L.P.M."/>
            <person name="Lee S.L."/>
            <person name="Lopez-Ezquerra A."/>
            <person name="Mallet L."/>
            <person name="Monroy-Kuhn J.M."/>
            <person name="Moser A."/>
            <person name="Murali S.C."/>
            <person name="Muzny D.M."/>
            <person name="Otani S."/>
            <person name="Piulachs M.-D."/>
            <person name="Poelchau M."/>
            <person name="Qu J."/>
            <person name="Schaub F."/>
            <person name="Wada-Katsumata A."/>
            <person name="Worley K.C."/>
            <person name="Xie Q."/>
            <person name="Ylla G."/>
            <person name="Poulsen M."/>
            <person name="Gibbs R.A."/>
            <person name="Schal C."/>
            <person name="Richards S."/>
            <person name="Belles X."/>
            <person name="Korb J."/>
            <person name="Bornberg-Bauer E."/>
        </authorList>
    </citation>
    <scope>NUCLEOTIDE SEQUENCE [LARGE SCALE GENOMIC DNA]</scope>
    <source>
        <tissue evidence="1">Whole body</tissue>
    </source>
</reference>
<evidence type="ECO:0000313" key="2">
    <source>
        <dbReference type="Proteomes" id="UP000235965"/>
    </source>
</evidence>
<dbReference type="EMBL" id="NEVH01006991">
    <property type="protein sequence ID" value="PNF36118.1"/>
    <property type="molecule type" value="Genomic_DNA"/>
</dbReference>
<name>A0A2J7R5K8_9NEOP</name>
<evidence type="ECO:0000313" key="1">
    <source>
        <dbReference type="EMBL" id="PNF36118.1"/>
    </source>
</evidence>
<organism evidence="1 2">
    <name type="scientific">Cryptotermes secundus</name>
    <dbReference type="NCBI Taxonomy" id="105785"/>
    <lineage>
        <taxon>Eukaryota</taxon>
        <taxon>Metazoa</taxon>
        <taxon>Ecdysozoa</taxon>
        <taxon>Arthropoda</taxon>
        <taxon>Hexapoda</taxon>
        <taxon>Insecta</taxon>
        <taxon>Pterygota</taxon>
        <taxon>Neoptera</taxon>
        <taxon>Polyneoptera</taxon>
        <taxon>Dictyoptera</taxon>
        <taxon>Blattodea</taxon>
        <taxon>Blattoidea</taxon>
        <taxon>Termitoidae</taxon>
        <taxon>Kalotermitidae</taxon>
        <taxon>Cryptotermitinae</taxon>
        <taxon>Cryptotermes</taxon>
    </lineage>
</organism>
<dbReference type="PANTHER" id="PTHR47027">
    <property type="entry name" value="REVERSE TRANSCRIPTASE DOMAIN-CONTAINING PROTEIN"/>
    <property type="match status" value="1"/>
</dbReference>
<evidence type="ECO:0008006" key="3">
    <source>
        <dbReference type="Google" id="ProtNLM"/>
    </source>
</evidence>
<feature type="non-terminal residue" evidence="1">
    <location>
        <position position="1"/>
    </location>
</feature>
<sequence length="174" mass="20394">GSACYRSVQNLLSSLLLSKSINVRIYRTIILPVVLYGCEIWSLTFREEYRLSVFENRVLRGIFGPKRAEVTGGWRKLHNEELHNLHSSPSIIRTIKSRRMRWMGETRNAYRILVGKPEGKRPLGRPRRAWADNIKMELREIGWDGMDWINLVQDRDQWRALVNTGSIKCWEILG</sequence>
<dbReference type="AlphaFoldDB" id="A0A2J7R5K8"/>
<accession>A0A2J7R5K8</accession>
<proteinExistence type="predicted"/>
<dbReference type="Proteomes" id="UP000235965">
    <property type="component" value="Unassembled WGS sequence"/>
</dbReference>
<comment type="caution">
    <text evidence="1">The sequence shown here is derived from an EMBL/GenBank/DDBJ whole genome shotgun (WGS) entry which is preliminary data.</text>
</comment>
<dbReference type="InParanoid" id="A0A2J7R5K8"/>
<protein>
    <recommendedName>
        <fullName evidence="3">Endonuclease-reverse transcriptase</fullName>
    </recommendedName>
</protein>